<comment type="cofactor">
    <cofactor evidence="6">
        <name>Mg(2+)</name>
        <dbReference type="ChEBI" id="CHEBI:18420"/>
    </cofactor>
    <cofactor evidence="6">
        <name>Mn(2+)</name>
        <dbReference type="ChEBI" id="CHEBI:29035"/>
    </cofactor>
    <text evidence="6">Probably binds two magnesium or manganese ions per subunit.</text>
</comment>
<feature type="active site" description="Proton donor/acceptor" evidence="5">
    <location>
        <position position="151"/>
    </location>
</feature>
<dbReference type="InterPro" id="IPR036691">
    <property type="entry name" value="Endo/exonu/phosph_ase_sf"/>
</dbReference>
<accession>E0S7Q8</accession>
<dbReference type="Gene3D" id="3.60.10.10">
    <property type="entry name" value="Endonuclease/exonuclease/phosphatase"/>
    <property type="match status" value="1"/>
</dbReference>
<feature type="site" description="Interaction with DNA substrate" evidence="7">
    <location>
        <position position="286"/>
    </location>
</feature>
<organism evidence="9 10">
    <name type="scientific">Encephalitozoon intestinalis (strain ATCC 50506)</name>
    <name type="common">Microsporidian parasite</name>
    <name type="synonym">Septata intestinalis</name>
    <dbReference type="NCBI Taxonomy" id="876142"/>
    <lineage>
        <taxon>Eukaryota</taxon>
        <taxon>Fungi</taxon>
        <taxon>Fungi incertae sedis</taxon>
        <taxon>Microsporidia</taxon>
        <taxon>Unikaryonidae</taxon>
        <taxon>Encephalitozoon</taxon>
    </lineage>
</organism>
<dbReference type="InterPro" id="IPR005135">
    <property type="entry name" value="Endo/exonuclease/phosphatase"/>
</dbReference>
<evidence type="ECO:0000256" key="7">
    <source>
        <dbReference type="PIRSR" id="PIRSR604808-3"/>
    </source>
</evidence>
<dbReference type="GO" id="GO:0008081">
    <property type="term" value="F:phosphoric diester hydrolase activity"/>
    <property type="evidence" value="ECO:0007669"/>
    <property type="project" value="TreeGrafter"/>
</dbReference>
<feature type="active site" evidence="5">
    <location>
        <position position="114"/>
    </location>
</feature>
<keyword evidence="6" id="KW-0464">Manganese</keyword>
<evidence type="ECO:0000313" key="10">
    <source>
        <dbReference type="Proteomes" id="UP000002313"/>
    </source>
</evidence>
<keyword evidence="2 6" id="KW-0479">Metal-binding</keyword>
<dbReference type="Proteomes" id="UP000002313">
    <property type="component" value="Chromosome VI"/>
</dbReference>
<evidence type="ECO:0000256" key="3">
    <source>
        <dbReference type="ARBA" id="ARBA00022801"/>
    </source>
</evidence>
<sequence>MRITSFNVNGIRSFSKYIMKSHRLRFNDYVKETLKADILCVQETRGNKNALNEFHSLKDYITFTSTNKRNSGRSGVSTIVSKKLYCRGILPSPFSEEGRSLLTDHGDYKVLNLYFPFFDENSGKDKSEVIKFYNEVGRFIRMHENMVICGDFNAVYSIVDHYQFYNELLRIQRMGRTGWTKETRRMKKCPSKTELPYEFCSEDALEAYFFEVQQRKWLKNLVDSGEYIDTYRILHTRPESYTCWNTMLNLRPRNLGTRIDYILIPSGFFYKLKDCDIQPKIYGSDHCPVYAEMDFKITDDGNNILDKRKNNILDFFGS</sequence>
<dbReference type="KEGG" id="ein:Eint_061320"/>
<dbReference type="HOGENOM" id="CLU_027539_2_0_1"/>
<dbReference type="GO" id="GO:0046872">
    <property type="term" value="F:metal ion binding"/>
    <property type="evidence" value="ECO:0007669"/>
    <property type="project" value="UniProtKB-KW"/>
</dbReference>
<dbReference type="VEuPathDB" id="MicrosporidiaDB:Eint_061320"/>
<dbReference type="GO" id="GO:0008311">
    <property type="term" value="F:double-stranded DNA 3'-5' DNA exonuclease activity"/>
    <property type="evidence" value="ECO:0007669"/>
    <property type="project" value="TreeGrafter"/>
</dbReference>
<dbReference type="RefSeq" id="XP_003073097.2">
    <property type="nucleotide sequence ID" value="XM_003073051.2"/>
</dbReference>
<feature type="binding site" evidence="6">
    <location>
        <position position="7"/>
    </location>
    <ligand>
        <name>Mg(2+)</name>
        <dbReference type="ChEBI" id="CHEBI:18420"/>
        <label>1</label>
    </ligand>
</feature>
<dbReference type="InterPro" id="IPR004808">
    <property type="entry name" value="AP_endonuc_1"/>
</dbReference>
<dbReference type="Pfam" id="PF03372">
    <property type="entry name" value="Exo_endo_phos"/>
    <property type="match status" value="1"/>
</dbReference>
<evidence type="ECO:0000256" key="4">
    <source>
        <dbReference type="ARBA" id="ARBA00022842"/>
    </source>
</evidence>
<keyword evidence="10" id="KW-1185">Reference proteome</keyword>
<feature type="active site" description="Proton acceptor" evidence="5">
    <location>
        <position position="286"/>
    </location>
</feature>
<dbReference type="SUPFAM" id="SSF56219">
    <property type="entry name" value="DNase I-like"/>
    <property type="match status" value="1"/>
</dbReference>
<feature type="binding site" evidence="6">
    <location>
        <position position="285"/>
    </location>
    <ligand>
        <name>Mg(2+)</name>
        <dbReference type="ChEBI" id="CHEBI:18420"/>
        <label>1</label>
    </ligand>
</feature>
<dbReference type="PANTHER" id="PTHR22748">
    <property type="entry name" value="AP ENDONUCLEASE"/>
    <property type="match status" value="1"/>
</dbReference>
<comment type="similarity">
    <text evidence="1">Belongs to the DNA repair enzymes AP/ExoA family.</text>
</comment>
<feature type="binding site" evidence="6">
    <location>
        <position position="43"/>
    </location>
    <ligand>
        <name>Mg(2+)</name>
        <dbReference type="ChEBI" id="CHEBI:18420"/>
        <label>1</label>
    </ligand>
</feature>
<keyword evidence="4 6" id="KW-0460">Magnesium</keyword>
<dbReference type="GO" id="GO:0003906">
    <property type="term" value="F:DNA-(apurinic or apyrimidinic site) endonuclease activity"/>
    <property type="evidence" value="ECO:0007669"/>
    <property type="project" value="TreeGrafter"/>
</dbReference>
<evidence type="ECO:0000256" key="6">
    <source>
        <dbReference type="PIRSR" id="PIRSR604808-2"/>
    </source>
</evidence>
<feature type="site" description="Transition state stabilizer" evidence="7">
    <location>
        <position position="153"/>
    </location>
</feature>
<evidence type="ECO:0000259" key="8">
    <source>
        <dbReference type="Pfam" id="PF03372"/>
    </source>
</evidence>
<dbReference type="PROSITE" id="PS51435">
    <property type="entry name" value="AP_NUCLEASE_F1_4"/>
    <property type="match status" value="1"/>
</dbReference>
<dbReference type="GeneID" id="9697913"/>
<protein>
    <submittedName>
        <fullName evidence="9">Exodeoxyribonuclease III</fullName>
    </submittedName>
</protein>
<evidence type="ECO:0000256" key="2">
    <source>
        <dbReference type="ARBA" id="ARBA00022723"/>
    </source>
</evidence>
<dbReference type="EMBL" id="CP001947">
    <property type="protein sequence ID" value="ADM11737.2"/>
    <property type="molecule type" value="Genomic_DNA"/>
</dbReference>
<evidence type="ECO:0000256" key="5">
    <source>
        <dbReference type="PIRSR" id="PIRSR604808-1"/>
    </source>
</evidence>
<evidence type="ECO:0000256" key="1">
    <source>
        <dbReference type="ARBA" id="ARBA00007092"/>
    </source>
</evidence>
<evidence type="ECO:0000313" key="9">
    <source>
        <dbReference type="EMBL" id="ADM11737.2"/>
    </source>
</evidence>
<gene>
    <name evidence="9" type="ORF">Eint_061320</name>
</gene>
<dbReference type="AlphaFoldDB" id="E0S7Q8"/>
<feature type="binding site" evidence="6">
    <location>
        <position position="151"/>
    </location>
    <ligand>
        <name>Mg(2+)</name>
        <dbReference type="ChEBI" id="CHEBI:18420"/>
        <label>1</label>
    </ligand>
</feature>
<name>E0S7Q8_ENCIT</name>
<dbReference type="OrthoDB" id="2195130at2759"/>
<dbReference type="PANTHER" id="PTHR22748:SF4">
    <property type="entry name" value="DNA-(APURINIC OR APYRIMIDINIC SITE) ENDONUCLEASE 2"/>
    <property type="match status" value="1"/>
</dbReference>
<reference evidence="9 10" key="1">
    <citation type="journal article" date="2010" name="Nat. Commun.">
        <title>The complete sequence of the smallest known nuclear genome from the microsporidian Encephalitozoon intestinalis.</title>
        <authorList>
            <person name="Corradi N."/>
            <person name="Pombert J.-F."/>
            <person name="Farinelli L."/>
            <person name="Didier E.S."/>
            <person name="Keeling P.J."/>
        </authorList>
    </citation>
    <scope>NUCLEOTIDE SEQUENCE [LARGE SCALE GENOMIC DNA]</scope>
    <source>
        <strain evidence="9 10">ATCC 50506</strain>
    </source>
</reference>
<feature type="site" description="Important for catalytic activity" evidence="7">
    <location>
        <position position="260"/>
    </location>
</feature>
<dbReference type="GO" id="GO:0006284">
    <property type="term" value="P:base-excision repair"/>
    <property type="evidence" value="ECO:0007669"/>
    <property type="project" value="TreeGrafter"/>
</dbReference>
<feature type="binding site" evidence="6">
    <location>
        <position position="286"/>
    </location>
    <ligand>
        <name>Mg(2+)</name>
        <dbReference type="ChEBI" id="CHEBI:18420"/>
        <label>1</label>
    </ligand>
</feature>
<feature type="binding site" evidence="6">
    <location>
        <position position="153"/>
    </location>
    <ligand>
        <name>Mg(2+)</name>
        <dbReference type="ChEBI" id="CHEBI:18420"/>
        <label>1</label>
    </ligand>
</feature>
<feature type="domain" description="Endonuclease/exonuclease/phosphatase" evidence="8">
    <location>
        <begin position="5"/>
        <end position="286"/>
    </location>
</feature>
<proteinExistence type="inferred from homology"/>
<dbReference type="GO" id="GO:0005634">
    <property type="term" value="C:nucleus"/>
    <property type="evidence" value="ECO:0007669"/>
    <property type="project" value="TreeGrafter"/>
</dbReference>
<reference evidence="9 10" key="2">
    <citation type="journal article" date="2012" name="Proc. Natl. Acad. Sci. U.S.A.">
        <title>Gain and loss of multiple functionally related, horizontally transferred genes in the reduced genomes of two microsporidian parasites.</title>
        <authorList>
            <person name="Pombert J.-F."/>
            <person name="Selman M."/>
            <person name="Burki F."/>
            <person name="Bardell F.T."/>
            <person name="Farinelli L."/>
            <person name="Solter L.F."/>
            <person name="Whitman D.W."/>
            <person name="Weiss L.M."/>
            <person name="Corradi N."/>
            <person name="Keeling P.J."/>
        </authorList>
    </citation>
    <scope>NUCLEOTIDE SEQUENCE [LARGE SCALE GENOMIC DNA]</scope>
    <source>
        <strain evidence="9 10">ATCC 50506</strain>
    </source>
</reference>
<keyword evidence="3" id="KW-0378">Hydrolase</keyword>